<reference evidence="4 5" key="1">
    <citation type="journal article" date="2019" name="Int. J. Syst. Evol. Microbiol.">
        <title>The Global Catalogue of Microorganisms (GCM) 10K type strain sequencing project: providing services to taxonomists for standard genome sequencing and annotation.</title>
        <authorList>
            <consortium name="The Broad Institute Genomics Platform"/>
            <consortium name="The Broad Institute Genome Sequencing Center for Infectious Disease"/>
            <person name="Wu L."/>
            <person name="Ma J."/>
        </authorList>
    </citation>
    <scope>NUCLEOTIDE SEQUENCE [LARGE SCALE GENOMIC DNA]</scope>
    <source>
        <strain evidence="4 5">Y73</strain>
    </source>
</reference>
<dbReference type="Proteomes" id="UP001596333">
    <property type="component" value="Unassembled WGS sequence"/>
</dbReference>
<dbReference type="InterPro" id="IPR055140">
    <property type="entry name" value="Thiolase_C_2"/>
</dbReference>
<proteinExistence type="predicted"/>
<dbReference type="AlphaFoldDB" id="A0ABD5UGU2"/>
<keyword evidence="4" id="KW-0012">Acyltransferase</keyword>
<protein>
    <submittedName>
        <fullName evidence="4">Thiolase family protein</fullName>
        <ecNumber evidence="4">2.3.1.-</ecNumber>
    </submittedName>
</protein>
<dbReference type="Pfam" id="PF00108">
    <property type="entry name" value="Thiolase_N"/>
    <property type="match status" value="1"/>
</dbReference>
<dbReference type="Pfam" id="PF22691">
    <property type="entry name" value="Thiolase_C_1"/>
    <property type="match status" value="1"/>
</dbReference>
<dbReference type="PIRSF" id="PIRSF000429">
    <property type="entry name" value="Ac-CoA_Ac_transf"/>
    <property type="match status" value="1"/>
</dbReference>
<dbReference type="Gene3D" id="3.40.47.10">
    <property type="match status" value="1"/>
</dbReference>
<evidence type="ECO:0000256" key="1">
    <source>
        <dbReference type="ARBA" id="ARBA00023229"/>
    </source>
</evidence>
<sequence>MRDVYIAGVGQTQFGELDRDVRQLGADAVQAALDDAADRASVSRDDLDVAFVGNVGGPADRQRGIVGQVCLREAGISGISITNVENACSSSACAVRLAYRELAAGLADVAIVLGVEKMTGVSTEEATGGLAAAADVARESDRGLTFPSVYAMRANAYADRHGDDDLREALAQISVKNHRNALDNPRAHFHREITKDDVLESPVIADPMRLYDMCPNSDGAAAAVLVADDFGTPNNAVAIEAAVHRTGTYDQATTFGDPGKVGDVADVAYDRSGLGPDDVDLFEVHDGSTMGELLNYEALGIAAPGDGPEAILSGRTERDGPAPVNPSGGLKARGHPVGATGVAQIAELTWQLRGEANDRQVPNATVGLAENAGGALNGVGANTTIHILRAR</sequence>
<evidence type="ECO:0000259" key="2">
    <source>
        <dbReference type="Pfam" id="PF00108"/>
    </source>
</evidence>
<dbReference type="CDD" id="cd00829">
    <property type="entry name" value="SCP-x_thiolase"/>
    <property type="match status" value="1"/>
</dbReference>
<keyword evidence="4" id="KW-0808">Transferase</keyword>
<dbReference type="GO" id="GO:0016746">
    <property type="term" value="F:acyltransferase activity"/>
    <property type="evidence" value="ECO:0007669"/>
    <property type="project" value="UniProtKB-KW"/>
</dbReference>
<dbReference type="PANTHER" id="PTHR42870">
    <property type="entry name" value="ACETYL-COA C-ACETYLTRANSFERASE"/>
    <property type="match status" value="1"/>
</dbReference>
<evidence type="ECO:0000259" key="3">
    <source>
        <dbReference type="Pfam" id="PF22691"/>
    </source>
</evidence>
<keyword evidence="5" id="KW-1185">Reference proteome</keyword>
<feature type="domain" description="Thiolase N-terminal" evidence="2">
    <location>
        <begin position="4"/>
        <end position="227"/>
    </location>
</feature>
<organism evidence="4 5">
    <name type="scientific">Halorubrum trueperi</name>
    <dbReference type="NCBI Taxonomy" id="2004704"/>
    <lineage>
        <taxon>Archaea</taxon>
        <taxon>Methanobacteriati</taxon>
        <taxon>Methanobacteriota</taxon>
        <taxon>Stenosarchaea group</taxon>
        <taxon>Halobacteria</taxon>
        <taxon>Halobacteriales</taxon>
        <taxon>Haloferacaceae</taxon>
        <taxon>Halorubrum</taxon>
    </lineage>
</organism>
<dbReference type="InterPro" id="IPR002155">
    <property type="entry name" value="Thiolase"/>
</dbReference>
<evidence type="ECO:0000313" key="4">
    <source>
        <dbReference type="EMBL" id="MFC6888504.1"/>
    </source>
</evidence>
<name>A0ABD5UGU2_9EURY</name>
<dbReference type="SUPFAM" id="SSF53901">
    <property type="entry name" value="Thiolase-like"/>
    <property type="match status" value="1"/>
</dbReference>
<dbReference type="PANTHER" id="PTHR42870:SF6">
    <property type="entry name" value="ACETYL-COA C-ACYLTRANSFERASE"/>
    <property type="match status" value="1"/>
</dbReference>
<gene>
    <name evidence="4" type="ORF">ACFQEY_05540</name>
</gene>
<dbReference type="InterPro" id="IPR016039">
    <property type="entry name" value="Thiolase-like"/>
</dbReference>
<dbReference type="RefSeq" id="WP_379765600.1">
    <property type="nucleotide sequence ID" value="NZ_JBHSXI010000005.1"/>
</dbReference>
<dbReference type="InterPro" id="IPR020616">
    <property type="entry name" value="Thiolase_N"/>
</dbReference>
<evidence type="ECO:0000313" key="5">
    <source>
        <dbReference type="Proteomes" id="UP001596333"/>
    </source>
</evidence>
<feature type="domain" description="Thiolase C-terminal" evidence="3">
    <location>
        <begin position="260"/>
        <end position="377"/>
    </location>
</feature>
<accession>A0ABD5UGU2</accession>
<dbReference type="GO" id="GO:0008299">
    <property type="term" value="P:isoprenoid biosynthetic process"/>
    <property type="evidence" value="ECO:0007669"/>
    <property type="project" value="UniProtKB-KW"/>
</dbReference>
<keyword evidence="1" id="KW-0414">Isoprene biosynthesis</keyword>
<dbReference type="EC" id="2.3.1.-" evidence="4"/>
<comment type="caution">
    <text evidence="4">The sequence shown here is derived from an EMBL/GenBank/DDBJ whole genome shotgun (WGS) entry which is preliminary data.</text>
</comment>
<dbReference type="EMBL" id="JBHSXI010000005">
    <property type="protein sequence ID" value="MFC6888504.1"/>
    <property type="molecule type" value="Genomic_DNA"/>
</dbReference>